<accession>A0A1H9FU12</accession>
<reference evidence="2" key="1">
    <citation type="submission" date="2016-10" db="EMBL/GenBank/DDBJ databases">
        <authorList>
            <person name="Varghese N."/>
            <person name="Submissions S."/>
        </authorList>
    </citation>
    <scope>NUCLEOTIDE SEQUENCE [LARGE SCALE GENOMIC DNA]</scope>
    <source>
        <strain evidence="2">DSM 24740</strain>
    </source>
</reference>
<dbReference type="OrthoDB" id="1500077at2"/>
<proteinExistence type="predicted"/>
<keyword evidence="2" id="KW-1185">Reference proteome</keyword>
<evidence type="ECO:0000313" key="2">
    <source>
        <dbReference type="Proteomes" id="UP000199021"/>
    </source>
</evidence>
<dbReference type="EMBL" id="FOFB01000009">
    <property type="protein sequence ID" value="SEQ41432.1"/>
    <property type="molecule type" value="Genomic_DNA"/>
</dbReference>
<gene>
    <name evidence="1" type="ORF">SAMN05444359_109103</name>
</gene>
<dbReference type="RefSeq" id="WP_139211834.1">
    <property type="nucleotide sequence ID" value="NZ_FOFB01000009.1"/>
</dbReference>
<protein>
    <submittedName>
        <fullName evidence="1">Uncharacterized protein</fullName>
    </submittedName>
</protein>
<dbReference type="Proteomes" id="UP000199021">
    <property type="component" value="Unassembled WGS sequence"/>
</dbReference>
<dbReference type="STRING" id="478744.SAMN05444359_109103"/>
<evidence type="ECO:0000313" key="1">
    <source>
        <dbReference type="EMBL" id="SEQ41432.1"/>
    </source>
</evidence>
<organism evidence="1 2">
    <name type="scientific">Neolewinella agarilytica</name>
    <dbReference type="NCBI Taxonomy" id="478744"/>
    <lineage>
        <taxon>Bacteria</taxon>
        <taxon>Pseudomonadati</taxon>
        <taxon>Bacteroidota</taxon>
        <taxon>Saprospiria</taxon>
        <taxon>Saprospirales</taxon>
        <taxon>Lewinellaceae</taxon>
        <taxon>Neolewinella</taxon>
    </lineage>
</organism>
<dbReference type="AlphaFoldDB" id="A0A1H9FU12"/>
<name>A0A1H9FU12_9BACT</name>
<sequence>MRSLMILLFVIPGITLFAQNAEKLWAGTTTVSIADSPEEGHGVQRVFYQSPSTEQGALRGITDGSIGQLMFRAFRDGRLAGYADEQLRQKVTKQDFEKTFIRKDTVQVIDPETYESRITVISRAPDPADYQSIELHLQLTYHSNGRLQQNPQWVSLSTDAGSPKVYFSVEPSSKAIDFDKDSWNAVDRMTFSVSLDALETERGSQLYKDKIFNHLFDQLNNKPAGGFRNADDWGILSAAQFDGLLHPKDTVTVIDPNTYESMDKVVDGIPFYEGIAKIRLLQFWAWDDAAARFVFSPVAYAPLEEFLDRKGGSVARPPFYWVEKSYRKR</sequence>
<dbReference type="InParanoid" id="A0A1H9FU12"/>